<keyword evidence="2" id="KW-0812">Transmembrane</keyword>
<dbReference type="InterPro" id="IPR044705">
    <property type="entry name" value="CCB4"/>
</dbReference>
<dbReference type="GO" id="GO:0009507">
    <property type="term" value="C:chloroplast"/>
    <property type="evidence" value="ECO:0007669"/>
    <property type="project" value="TreeGrafter"/>
</dbReference>
<gene>
    <name evidence="3" type="ORF">F0562_012107</name>
</gene>
<dbReference type="GO" id="GO:0010190">
    <property type="term" value="P:cytochrome b6f complex assembly"/>
    <property type="evidence" value="ECO:0007669"/>
    <property type="project" value="TreeGrafter"/>
</dbReference>
<protein>
    <submittedName>
        <fullName evidence="3">Uncharacterized protein</fullName>
    </submittedName>
</protein>
<evidence type="ECO:0000313" key="4">
    <source>
        <dbReference type="Proteomes" id="UP000325577"/>
    </source>
</evidence>
<evidence type="ECO:0000256" key="1">
    <source>
        <dbReference type="SAM" id="MobiDB-lite"/>
    </source>
</evidence>
<dbReference type="AlphaFoldDB" id="A0A5J4ZSM4"/>
<dbReference type="PANTHER" id="PTHR34943:SF2">
    <property type="entry name" value="PROTEIN COFACTOR ASSEMBLY OF COMPLEX C SUBUNIT B CCB4, CHLOROPLASTIC"/>
    <property type="match status" value="1"/>
</dbReference>
<keyword evidence="2" id="KW-1133">Transmembrane helix</keyword>
<dbReference type="Proteomes" id="UP000325577">
    <property type="component" value="Linkage Group LG5"/>
</dbReference>
<dbReference type="OrthoDB" id="49309at2759"/>
<keyword evidence="2" id="KW-0472">Membrane</keyword>
<proteinExistence type="predicted"/>
<feature type="transmembrane region" description="Helical" evidence="2">
    <location>
        <begin position="82"/>
        <end position="101"/>
    </location>
</feature>
<name>A0A5J4ZSM4_9ASTE</name>
<feature type="transmembrane region" description="Helical" evidence="2">
    <location>
        <begin position="113"/>
        <end position="132"/>
    </location>
</feature>
<keyword evidence="4" id="KW-1185">Reference proteome</keyword>
<dbReference type="PANTHER" id="PTHR34943">
    <property type="match status" value="1"/>
</dbReference>
<evidence type="ECO:0000256" key="2">
    <source>
        <dbReference type="SAM" id="Phobius"/>
    </source>
</evidence>
<feature type="compositionally biased region" description="Polar residues" evidence="1">
    <location>
        <begin position="194"/>
        <end position="209"/>
    </location>
</feature>
<accession>A0A5J4ZSM4</accession>
<organism evidence="3 4">
    <name type="scientific">Nyssa sinensis</name>
    <dbReference type="NCBI Taxonomy" id="561372"/>
    <lineage>
        <taxon>Eukaryota</taxon>
        <taxon>Viridiplantae</taxon>
        <taxon>Streptophyta</taxon>
        <taxon>Embryophyta</taxon>
        <taxon>Tracheophyta</taxon>
        <taxon>Spermatophyta</taxon>
        <taxon>Magnoliopsida</taxon>
        <taxon>eudicotyledons</taxon>
        <taxon>Gunneridae</taxon>
        <taxon>Pentapetalae</taxon>
        <taxon>asterids</taxon>
        <taxon>Cornales</taxon>
        <taxon>Nyssaceae</taxon>
        <taxon>Nyssa</taxon>
    </lineage>
</organism>
<sequence length="329" mass="35605">MPRVRDLWTRLVRVALRKERTGAGAYGRPGSGIAGHHHYRASHPSQFFENIVRSIPNNGKCPIIYVNPILSVNGNNLRSLPIYIRGVSLLVVRTMLGIASVADASSPRSRADLLTLGLAVISILISWFLSYARVDQTAYYAWKHNSRPICQLELLSQVHRVDSVSSAGILDSTSIKKANSEPLSRHGDPMKKSSGPQAEVSTSVSRQNSGPLPPVLPTTGLVTTTPPAANIVAASPASDQLPKKTLAAALVEGTKKQSVALAPKEIAKIAQRFFPLFNTASFPHKPPPAAVTNQVLFTGELVALGLMEYKMDWKENSTTVARTNNSYIV</sequence>
<dbReference type="EMBL" id="CM018048">
    <property type="protein sequence ID" value="KAA8521440.1"/>
    <property type="molecule type" value="Genomic_DNA"/>
</dbReference>
<evidence type="ECO:0000313" key="3">
    <source>
        <dbReference type="EMBL" id="KAA8521440.1"/>
    </source>
</evidence>
<feature type="region of interest" description="Disordered" evidence="1">
    <location>
        <begin position="178"/>
        <end position="220"/>
    </location>
</feature>
<reference evidence="3 4" key="1">
    <citation type="submission" date="2019-09" db="EMBL/GenBank/DDBJ databases">
        <title>A chromosome-level genome assembly of the Chinese tupelo Nyssa sinensis.</title>
        <authorList>
            <person name="Yang X."/>
            <person name="Kang M."/>
            <person name="Yang Y."/>
            <person name="Xiong H."/>
            <person name="Wang M."/>
            <person name="Zhang Z."/>
            <person name="Wang Z."/>
            <person name="Wu H."/>
            <person name="Ma T."/>
            <person name="Liu J."/>
            <person name="Xi Z."/>
        </authorList>
    </citation>
    <scope>NUCLEOTIDE SEQUENCE [LARGE SCALE GENOMIC DNA]</scope>
    <source>
        <strain evidence="3">J267</strain>
        <tissue evidence="3">Leaf</tissue>
    </source>
</reference>